<keyword evidence="4" id="KW-1185">Reference proteome</keyword>
<dbReference type="OMA" id="HEWSPEN"/>
<reference evidence="3" key="3">
    <citation type="submission" date="2015-06" db="UniProtKB">
        <authorList>
            <consortium name="EnsemblMetazoa"/>
        </authorList>
    </citation>
    <scope>IDENTIFICATION</scope>
</reference>
<dbReference type="AlphaFoldDB" id="R7T8P8"/>
<dbReference type="GO" id="GO:0004656">
    <property type="term" value="F:procollagen-proline 4-dioxygenase activity"/>
    <property type="evidence" value="ECO:0007669"/>
    <property type="project" value="InterPro"/>
</dbReference>
<evidence type="ECO:0000259" key="1">
    <source>
        <dbReference type="Pfam" id="PF08336"/>
    </source>
</evidence>
<dbReference type="EnsemblMetazoa" id="CapteT129683">
    <property type="protein sequence ID" value="CapteP129683"/>
    <property type="gene ID" value="CapteG129683"/>
</dbReference>
<gene>
    <name evidence="2" type="ORF">CAPTEDRAFT_129683</name>
</gene>
<proteinExistence type="predicted"/>
<organism evidence="2">
    <name type="scientific">Capitella teleta</name>
    <name type="common">Polychaete worm</name>
    <dbReference type="NCBI Taxonomy" id="283909"/>
    <lineage>
        <taxon>Eukaryota</taxon>
        <taxon>Metazoa</taxon>
        <taxon>Spiralia</taxon>
        <taxon>Lophotrochozoa</taxon>
        <taxon>Annelida</taxon>
        <taxon>Polychaeta</taxon>
        <taxon>Sedentaria</taxon>
        <taxon>Scolecida</taxon>
        <taxon>Capitellidae</taxon>
        <taxon>Capitella</taxon>
    </lineage>
</organism>
<evidence type="ECO:0000313" key="2">
    <source>
        <dbReference type="EMBL" id="ELT90010.1"/>
    </source>
</evidence>
<sequence length="148" mass="16536">VGNPINAFHLIKRFSTLWRDIWQVASNFRHYEDLRKAAESIAAYIPQDEDYKGALASVIRLQNIYLLQTKDLTRGLVKTGLALHAPSAPLSQRSCFDLAQAAVQVGESNIAKEWYEAARNNSIEPSVAPAWILYGLAQLEASVSMNYN</sequence>
<dbReference type="EMBL" id="KB311063">
    <property type="protein sequence ID" value="ELT90010.1"/>
    <property type="molecule type" value="Genomic_DNA"/>
</dbReference>
<dbReference type="InterPro" id="IPR013547">
    <property type="entry name" value="P4H_N"/>
</dbReference>
<dbReference type="HOGENOM" id="CLU_1763390_0_0_1"/>
<accession>R7T8P8</accession>
<dbReference type="OrthoDB" id="420380at2759"/>
<dbReference type="Pfam" id="PF08336">
    <property type="entry name" value="P4Ha_N"/>
    <property type="match status" value="1"/>
</dbReference>
<dbReference type="STRING" id="283909.R7T8P8"/>
<feature type="non-terminal residue" evidence="2">
    <location>
        <position position="1"/>
    </location>
</feature>
<protein>
    <recommendedName>
        <fullName evidence="1">Prolyl 4-hydroxylase N-terminal domain-containing protein</fullName>
    </recommendedName>
</protein>
<dbReference type="GO" id="GO:0005783">
    <property type="term" value="C:endoplasmic reticulum"/>
    <property type="evidence" value="ECO:0007669"/>
    <property type="project" value="InterPro"/>
</dbReference>
<reference evidence="4" key="1">
    <citation type="submission" date="2012-12" db="EMBL/GenBank/DDBJ databases">
        <authorList>
            <person name="Hellsten U."/>
            <person name="Grimwood J."/>
            <person name="Chapman J.A."/>
            <person name="Shapiro H."/>
            <person name="Aerts A."/>
            <person name="Otillar R.P."/>
            <person name="Terry A.Y."/>
            <person name="Boore J.L."/>
            <person name="Simakov O."/>
            <person name="Marletaz F."/>
            <person name="Cho S.-J."/>
            <person name="Edsinger-Gonzales E."/>
            <person name="Havlak P."/>
            <person name="Kuo D.-H."/>
            <person name="Larsson T."/>
            <person name="Lv J."/>
            <person name="Arendt D."/>
            <person name="Savage R."/>
            <person name="Osoegawa K."/>
            <person name="de Jong P."/>
            <person name="Lindberg D.R."/>
            <person name="Seaver E.C."/>
            <person name="Weisblat D.A."/>
            <person name="Putnam N.H."/>
            <person name="Grigoriev I.V."/>
            <person name="Rokhsar D.S."/>
        </authorList>
    </citation>
    <scope>NUCLEOTIDE SEQUENCE</scope>
    <source>
        <strain evidence="4">I ESC-2004</strain>
    </source>
</reference>
<dbReference type="Gene3D" id="1.25.40.10">
    <property type="entry name" value="Tetratricopeptide repeat domain"/>
    <property type="match status" value="1"/>
</dbReference>
<reference evidence="2 4" key="2">
    <citation type="journal article" date="2013" name="Nature">
        <title>Insights into bilaterian evolution from three spiralian genomes.</title>
        <authorList>
            <person name="Simakov O."/>
            <person name="Marletaz F."/>
            <person name="Cho S.J."/>
            <person name="Edsinger-Gonzales E."/>
            <person name="Havlak P."/>
            <person name="Hellsten U."/>
            <person name="Kuo D.H."/>
            <person name="Larsson T."/>
            <person name="Lv J."/>
            <person name="Arendt D."/>
            <person name="Savage R."/>
            <person name="Osoegawa K."/>
            <person name="de Jong P."/>
            <person name="Grimwood J."/>
            <person name="Chapman J.A."/>
            <person name="Shapiro H."/>
            <person name="Aerts A."/>
            <person name="Otillar R.P."/>
            <person name="Terry A.Y."/>
            <person name="Boore J.L."/>
            <person name="Grigoriev I.V."/>
            <person name="Lindberg D.R."/>
            <person name="Seaver E.C."/>
            <person name="Weisblat D.A."/>
            <person name="Putnam N.H."/>
            <person name="Rokhsar D.S."/>
        </authorList>
    </citation>
    <scope>NUCLEOTIDE SEQUENCE</scope>
    <source>
        <strain evidence="2 4">I ESC-2004</strain>
    </source>
</reference>
<dbReference type="InterPro" id="IPR011990">
    <property type="entry name" value="TPR-like_helical_dom_sf"/>
</dbReference>
<feature type="domain" description="Prolyl 4-hydroxylase N-terminal" evidence="1">
    <location>
        <begin position="1"/>
        <end position="78"/>
    </location>
</feature>
<evidence type="ECO:0000313" key="4">
    <source>
        <dbReference type="Proteomes" id="UP000014760"/>
    </source>
</evidence>
<name>R7T8P8_CAPTE</name>
<dbReference type="EMBL" id="AMQN01014571">
    <property type="status" value="NOT_ANNOTATED_CDS"/>
    <property type="molecule type" value="Genomic_DNA"/>
</dbReference>
<dbReference type="Gene3D" id="6.10.140.1460">
    <property type="match status" value="1"/>
</dbReference>
<dbReference type="Proteomes" id="UP000014760">
    <property type="component" value="Unassembled WGS sequence"/>
</dbReference>
<evidence type="ECO:0000313" key="3">
    <source>
        <dbReference type="EnsemblMetazoa" id="CapteP129683"/>
    </source>
</evidence>